<evidence type="ECO:0000256" key="1">
    <source>
        <dbReference type="ARBA" id="ARBA00001946"/>
    </source>
</evidence>
<evidence type="ECO:0000256" key="18">
    <source>
        <dbReference type="ARBA" id="ARBA00029893"/>
    </source>
</evidence>
<dbReference type="OrthoDB" id="341477at2759"/>
<dbReference type="PANTHER" id="PTHR13619:SF0">
    <property type="entry name" value="PHOSPHATIDATE CYTIDYLYLTRANSFERASE, MITOCHONDRIAL"/>
    <property type="match status" value="1"/>
</dbReference>
<evidence type="ECO:0000256" key="14">
    <source>
        <dbReference type="ARBA" id="ARBA00023128"/>
    </source>
</evidence>
<keyword evidence="9" id="KW-0808">Transferase</keyword>
<dbReference type="GO" id="GO:0032049">
    <property type="term" value="P:cardiolipin biosynthetic process"/>
    <property type="evidence" value="ECO:0007669"/>
    <property type="project" value="InterPro"/>
</dbReference>
<evidence type="ECO:0000256" key="16">
    <source>
        <dbReference type="ARBA" id="ARBA00023209"/>
    </source>
</evidence>
<comment type="pathway">
    <text evidence="3">Phospholipid metabolism; CDP-diacylglycerol biosynthesis; CDP-diacylglycerol from sn-glycerol 3-phosphate: step 3/3.</text>
</comment>
<gene>
    <name evidence="20" type="ORF">ABOM_007976</name>
</gene>
<evidence type="ECO:0000256" key="8">
    <source>
        <dbReference type="ARBA" id="ARBA00022516"/>
    </source>
</evidence>
<organism evidence="20 21">
    <name type="scientific">Aspergillus bombycis</name>
    <dbReference type="NCBI Taxonomy" id="109264"/>
    <lineage>
        <taxon>Eukaryota</taxon>
        <taxon>Fungi</taxon>
        <taxon>Dikarya</taxon>
        <taxon>Ascomycota</taxon>
        <taxon>Pezizomycotina</taxon>
        <taxon>Eurotiomycetes</taxon>
        <taxon>Eurotiomycetidae</taxon>
        <taxon>Eurotiales</taxon>
        <taxon>Aspergillaceae</taxon>
        <taxon>Aspergillus</taxon>
    </lineage>
</organism>
<keyword evidence="13" id="KW-0443">Lipid metabolism</keyword>
<accession>A0A1F7ZWY7</accession>
<sequence>MVIFVRPRFFSGGISGRCCIEAPFHFLSDRARPFTTGLHHAMREKASGPEPTSCDELFANELKAIVAKFEAPMAYAFAYGSGVFPQSAKSSCPGPIIHVDPPNAIKQMQGGNETMIDFIFGVSSSEQWHELNLQQYRDHYGGLGNLGKFAVAQCQDAFGAGVYFHPFVTVNGTLIKYGVTNMDTICRDLLTWDTLYIAGRLQKPTRTIWNNSRVQEANQANLLSAINVALLLLPETFTEQELYTTIAGISYLGDPRMSVGGDNPQKVQNMIEHQLDDFRKLYNPLLKAMSNISTISYQSAIINLARSSKLQQNLDPTVRGRLVRNLPSAFRAKVYSQSERRLGTSLGINHPIPHEADNEGNKESGQGLPGSFDVQLAQDNDLRQEIKRAIQKTVRWPSFTQSIKSAITAGFNRSWRYAIEKRQKAASGRR</sequence>
<comment type="pathway">
    <text evidence="4">Lipid metabolism.</text>
</comment>
<evidence type="ECO:0000256" key="12">
    <source>
        <dbReference type="ARBA" id="ARBA00022842"/>
    </source>
</evidence>
<protein>
    <recommendedName>
        <fullName evidence="7">Phosphatidate cytidylyltransferase, mitochondrial</fullName>
        <ecNumber evidence="6">2.7.7.41</ecNumber>
    </recommendedName>
    <alternativeName>
        <fullName evidence="18">CDP-diacylglycerol synthase</fullName>
    </alternativeName>
</protein>
<evidence type="ECO:0000256" key="6">
    <source>
        <dbReference type="ARBA" id="ARBA00012487"/>
    </source>
</evidence>
<comment type="caution">
    <text evidence="20">The sequence shown here is derived from an EMBL/GenBank/DDBJ whole genome shotgun (WGS) entry which is preliminary data.</text>
</comment>
<comment type="similarity">
    <text evidence="5">Belongs to the TAM41 family.</text>
</comment>
<name>A0A1F7ZWY7_9EURO</name>
<keyword evidence="11" id="KW-0999">Mitochondrion inner membrane</keyword>
<evidence type="ECO:0000256" key="10">
    <source>
        <dbReference type="ARBA" id="ARBA00022695"/>
    </source>
</evidence>
<proteinExistence type="inferred from homology"/>
<feature type="compositionally biased region" description="Basic and acidic residues" evidence="19">
    <location>
        <begin position="352"/>
        <end position="362"/>
    </location>
</feature>
<dbReference type="EC" id="2.7.7.41" evidence="6"/>
<keyword evidence="8" id="KW-0444">Lipid biosynthesis</keyword>
<dbReference type="UniPathway" id="UPA00557">
    <property type="reaction ID" value="UER00614"/>
</dbReference>
<keyword evidence="10" id="KW-0548">Nucleotidyltransferase</keyword>
<evidence type="ECO:0000313" key="21">
    <source>
        <dbReference type="Proteomes" id="UP000179179"/>
    </source>
</evidence>
<dbReference type="GO" id="GO:0004605">
    <property type="term" value="F:phosphatidate cytidylyltransferase activity"/>
    <property type="evidence" value="ECO:0007669"/>
    <property type="project" value="UniProtKB-EC"/>
</dbReference>
<evidence type="ECO:0000256" key="17">
    <source>
        <dbReference type="ARBA" id="ARBA00023264"/>
    </source>
</evidence>
<keyword evidence="12" id="KW-0460">Magnesium</keyword>
<evidence type="ECO:0000256" key="9">
    <source>
        <dbReference type="ARBA" id="ARBA00022679"/>
    </source>
</evidence>
<dbReference type="GO" id="GO:0016024">
    <property type="term" value="P:CDP-diacylglycerol biosynthetic process"/>
    <property type="evidence" value="ECO:0007669"/>
    <property type="project" value="UniProtKB-UniPathway"/>
</dbReference>
<keyword evidence="21" id="KW-1185">Reference proteome</keyword>
<evidence type="ECO:0000256" key="5">
    <source>
        <dbReference type="ARBA" id="ARBA00005458"/>
    </source>
</evidence>
<evidence type="ECO:0000256" key="13">
    <source>
        <dbReference type="ARBA" id="ARBA00023098"/>
    </source>
</evidence>
<keyword evidence="17" id="KW-1208">Phospholipid metabolism</keyword>
<dbReference type="AlphaFoldDB" id="A0A1F7ZWY7"/>
<keyword evidence="16" id="KW-0594">Phospholipid biosynthesis</keyword>
<dbReference type="EMBL" id="LYCR01000062">
    <property type="protein sequence ID" value="OGM43966.1"/>
    <property type="molecule type" value="Genomic_DNA"/>
</dbReference>
<dbReference type="GO" id="GO:0005743">
    <property type="term" value="C:mitochondrial inner membrane"/>
    <property type="evidence" value="ECO:0007669"/>
    <property type="project" value="UniProtKB-SubCell"/>
</dbReference>
<comment type="subcellular location">
    <subcellularLocation>
        <location evidence="2">Mitochondrion inner membrane</location>
        <topology evidence="2">Peripheral membrane protein</topology>
        <orientation evidence="2">Matrix side</orientation>
    </subcellularLocation>
</comment>
<evidence type="ECO:0000256" key="7">
    <source>
        <dbReference type="ARBA" id="ARBA00018337"/>
    </source>
</evidence>
<evidence type="ECO:0000256" key="19">
    <source>
        <dbReference type="SAM" id="MobiDB-lite"/>
    </source>
</evidence>
<evidence type="ECO:0000313" key="20">
    <source>
        <dbReference type="EMBL" id="OGM43966.1"/>
    </source>
</evidence>
<evidence type="ECO:0000256" key="4">
    <source>
        <dbReference type="ARBA" id="ARBA00005189"/>
    </source>
</evidence>
<feature type="region of interest" description="Disordered" evidence="19">
    <location>
        <begin position="349"/>
        <end position="373"/>
    </location>
</feature>
<dbReference type="PANTHER" id="PTHR13619">
    <property type="entry name" value="PHOSPHATIDATE CYTIDYLYLTRANSFERASE, MITOCHONDRIAL"/>
    <property type="match status" value="1"/>
</dbReference>
<evidence type="ECO:0000256" key="3">
    <source>
        <dbReference type="ARBA" id="ARBA00005119"/>
    </source>
</evidence>
<dbReference type="InterPro" id="IPR015222">
    <property type="entry name" value="Tam41"/>
</dbReference>
<reference evidence="20 21" key="1">
    <citation type="journal article" date="2016" name="Genome Biol. Evol.">
        <title>Draft genome sequence of an aflatoxigenic Aspergillus species, A. bombycis.</title>
        <authorList>
            <person name="Moore G.G."/>
            <person name="Mack B.M."/>
            <person name="Beltz S.B."/>
            <person name="Gilbert M.K."/>
        </authorList>
    </citation>
    <scope>NUCLEOTIDE SEQUENCE [LARGE SCALE GENOMIC DNA]</scope>
    <source>
        <strain evidence="21">NRRL 26010</strain>
    </source>
</reference>
<dbReference type="STRING" id="109264.A0A1F7ZWY7"/>
<evidence type="ECO:0000256" key="15">
    <source>
        <dbReference type="ARBA" id="ARBA00023136"/>
    </source>
</evidence>
<keyword evidence="15" id="KW-0472">Membrane</keyword>
<dbReference type="RefSeq" id="XP_022387683.1">
    <property type="nucleotide sequence ID" value="XM_022535105.1"/>
</dbReference>
<dbReference type="PIRSF" id="PIRSF028840">
    <property type="entry name" value="Mmp37"/>
    <property type="match status" value="1"/>
</dbReference>
<evidence type="ECO:0000256" key="11">
    <source>
        <dbReference type="ARBA" id="ARBA00022792"/>
    </source>
</evidence>
<dbReference type="GeneID" id="34451366"/>
<dbReference type="Pfam" id="PF09139">
    <property type="entry name" value="Tam41_Mmp37"/>
    <property type="match status" value="1"/>
</dbReference>
<evidence type="ECO:0000256" key="2">
    <source>
        <dbReference type="ARBA" id="ARBA00004443"/>
    </source>
</evidence>
<keyword evidence="14" id="KW-0496">Mitochondrion</keyword>
<dbReference type="Proteomes" id="UP000179179">
    <property type="component" value="Unassembled WGS sequence"/>
</dbReference>
<comment type="cofactor">
    <cofactor evidence="1">
        <name>Mg(2+)</name>
        <dbReference type="ChEBI" id="CHEBI:18420"/>
    </cofactor>
</comment>